<reference evidence="1" key="1">
    <citation type="journal article" date="2015" name="Nature">
        <title>Complex archaea that bridge the gap between prokaryotes and eukaryotes.</title>
        <authorList>
            <person name="Spang A."/>
            <person name="Saw J.H."/>
            <person name="Jorgensen S.L."/>
            <person name="Zaremba-Niedzwiedzka K."/>
            <person name="Martijn J."/>
            <person name="Lind A.E."/>
            <person name="van Eijk R."/>
            <person name="Schleper C."/>
            <person name="Guy L."/>
            <person name="Ettema T.J."/>
        </authorList>
    </citation>
    <scope>NUCLEOTIDE SEQUENCE</scope>
</reference>
<dbReference type="AlphaFoldDB" id="A0A0F9ABS7"/>
<evidence type="ECO:0000313" key="1">
    <source>
        <dbReference type="EMBL" id="KKK95710.1"/>
    </source>
</evidence>
<feature type="non-terminal residue" evidence="1">
    <location>
        <position position="1"/>
    </location>
</feature>
<name>A0A0F9ABS7_9ZZZZ</name>
<accession>A0A0F9ABS7</accession>
<comment type="caution">
    <text evidence="1">The sequence shown here is derived from an EMBL/GenBank/DDBJ whole genome shotgun (WGS) entry which is preliminary data.</text>
</comment>
<dbReference type="EMBL" id="LAZR01046792">
    <property type="protein sequence ID" value="KKK95710.1"/>
    <property type="molecule type" value="Genomic_DNA"/>
</dbReference>
<organism evidence="1">
    <name type="scientific">marine sediment metagenome</name>
    <dbReference type="NCBI Taxonomy" id="412755"/>
    <lineage>
        <taxon>unclassified sequences</taxon>
        <taxon>metagenomes</taxon>
        <taxon>ecological metagenomes</taxon>
    </lineage>
</organism>
<sequence length="36" mass="4087">SSCPSLPIIIVDLIYQVPQLIDSVKRHNSAFRQNHP</sequence>
<protein>
    <submittedName>
        <fullName evidence="1">Uncharacterized protein</fullName>
    </submittedName>
</protein>
<gene>
    <name evidence="1" type="ORF">LCGC14_2670100</name>
</gene>
<proteinExistence type="predicted"/>